<gene>
    <name evidence="2" type="ORF">N0F65_010195</name>
</gene>
<evidence type="ECO:0000313" key="3">
    <source>
        <dbReference type="Proteomes" id="UP001146120"/>
    </source>
</evidence>
<dbReference type="InterPro" id="IPR054722">
    <property type="entry name" value="PolX-like_BBD"/>
</dbReference>
<reference evidence="2" key="1">
    <citation type="submission" date="2022-11" db="EMBL/GenBank/DDBJ databases">
        <authorList>
            <person name="Morgan W.R."/>
            <person name="Tartar A."/>
        </authorList>
    </citation>
    <scope>NUCLEOTIDE SEQUENCE</scope>
    <source>
        <strain evidence="2">ARSEF 373</strain>
    </source>
</reference>
<name>A0AAV2Z7E5_9STRA</name>
<organism evidence="2 3">
    <name type="scientific">Lagenidium giganteum</name>
    <dbReference type="NCBI Taxonomy" id="4803"/>
    <lineage>
        <taxon>Eukaryota</taxon>
        <taxon>Sar</taxon>
        <taxon>Stramenopiles</taxon>
        <taxon>Oomycota</taxon>
        <taxon>Peronosporomycetes</taxon>
        <taxon>Pythiales</taxon>
        <taxon>Pythiaceae</taxon>
    </lineage>
</organism>
<dbReference type="EMBL" id="DAKRPA010000042">
    <property type="protein sequence ID" value="DBA01785.1"/>
    <property type="molecule type" value="Genomic_DNA"/>
</dbReference>
<dbReference type="AlphaFoldDB" id="A0AAV2Z7E5"/>
<comment type="caution">
    <text evidence="2">The sequence shown here is derived from an EMBL/GenBank/DDBJ whole genome shotgun (WGS) entry which is preliminary data.</text>
</comment>
<reference evidence="2" key="2">
    <citation type="journal article" date="2023" name="Microbiol Resour">
        <title>Decontamination and Annotation of the Draft Genome Sequence of the Oomycete Lagenidium giganteum ARSEF 373.</title>
        <authorList>
            <person name="Morgan W.R."/>
            <person name="Tartar A."/>
        </authorList>
    </citation>
    <scope>NUCLEOTIDE SEQUENCE</scope>
    <source>
        <strain evidence="2">ARSEF 373</strain>
    </source>
</reference>
<evidence type="ECO:0000313" key="2">
    <source>
        <dbReference type="EMBL" id="DBA01785.1"/>
    </source>
</evidence>
<sequence length="247" mass="27871">MLAWERPLDSVTWKLDTGSQANICGVRECFIELHTASEPIWLETMERARSKVEEIGTVELHIVNKKTGELERCHLHDVWYAPMSQVNLISWGIMRMKGYQVNDDVQMKFQEEDGIPTMSLFMPNDDGQQGDSVAEIHGLAICKKRGRTSEGEAVDMTLEHKRLAHASKSVIDSIIEAGSVQDLKIRTNDTSANDKVPFPPLRKKDKLSERATIGLLLSYSKITSGYVYLDLQSGLIHTAQRGNIKFR</sequence>
<proteinExistence type="predicted"/>
<dbReference type="Proteomes" id="UP001146120">
    <property type="component" value="Unassembled WGS sequence"/>
</dbReference>
<evidence type="ECO:0000259" key="1">
    <source>
        <dbReference type="Pfam" id="PF22936"/>
    </source>
</evidence>
<keyword evidence="3" id="KW-1185">Reference proteome</keyword>
<dbReference type="Pfam" id="PF22936">
    <property type="entry name" value="Pol_BBD"/>
    <property type="match status" value="1"/>
</dbReference>
<protein>
    <recommendedName>
        <fullName evidence="1">Retrovirus-related Pol polyprotein from transposon TNT 1-94-like beta-barrel domain-containing protein</fullName>
    </recommendedName>
</protein>
<feature type="domain" description="Retrovirus-related Pol polyprotein from transposon TNT 1-94-like beta-barrel" evidence="1">
    <location>
        <begin position="13"/>
        <end position="99"/>
    </location>
</feature>
<accession>A0AAV2Z7E5</accession>